<dbReference type="GO" id="GO:0000976">
    <property type="term" value="F:transcription cis-regulatory region binding"/>
    <property type="evidence" value="ECO:0007669"/>
    <property type="project" value="TreeGrafter"/>
</dbReference>
<evidence type="ECO:0000256" key="3">
    <source>
        <dbReference type="ARBA" id="ARBA00023163"/>
    </source>
</evidence>
<dbReference type="InterPro" id="IPR046335">
    <property type="entry name" value="LacI/GalR-like_sensor"/>
</dbReference>
<dbReference type="PANTHER" id="PTHR30146:SF109">
    <property type="entry name" value="HTH-TYPE TRANSCRIPTIONAL REGULATOR GALS"/>
    <property type="match status" value="1"/>
</dbReference>
<dbReference type="SUPFAM" id="SSF47413">
    <property type="entry name" value="lambda repressor-like DNA-binding domains"/>
    <property type="match status" value="1"/>
</dbReference>
<gene>
    <name evidence="5" type="ORF">PAN31108_03163</name>
</gene>
<dbReference type="PROSITE" id="PS00356">
    <property type="entry name" value="HTH_LACI_1"/>
    <property type="match status" value="1"/>
</dbReference>
<sequence>MKKYPSTIRDVAVEANVSPGTVSKFVNGTQRFSSEVENRLRETIDRLGYRPNVVARSVATGKTRTIGVAILDIHNPHFTGIVKGANRVALQHDYSLLFVATGESQKNERQLLEMLSRRVDGLIVSSRMPDDALEWMRQSPKPSVCFGKLPDTSVPSVGAEGYRAAYLIAQHLVGLAHKRIAFLGFPGARWNAERIRGIHDCLASHGKSLSVFDVEQPSAHGGERACSRIMLVAERPDAVICYNDLIAIGFMKEAQALGFQLPKDISVVGMDNIPFGEYVHPALTTVDMQSERMGEVAMFKMLDCLAGHTDKGFAMLQPELVLRASTMRRN</sequence>
<evidence type="ECO:0000259" key="4">
    <source>
        <dbReference type="PROSITE" id="PS50932"/>
    </source>
</evidence>
<keyword evidence="2" id="KW-0238">DNA-binding</keyword>
<dbReference type="OrthoDB" id="9805642at2"/>
<evidence type="ECO:0000256" key="1">
    <source>
        <dbReference type="ARBA" id="ARBA00023015"/>
    </source>
</evidence>
<name>A0A5E4WDH8_9BURK</name>
<keyword evidence="1" id="KW-0805">Transcription regulation</keyword>
<dbReference type="InterPro" id="IPR000843">
    <property type="entry name" value="HTH_LacI"/>
</dbReference>
<dbReference type="InterPro" id="IPR010982">
    <property type="entry name" value="Lambda_DNA-bd_dom_sf"/>
</dbReference>
<dbReference type="GO" id="GO:0003700">
    <property type="term" value="F:DNA-binding transcription factor activity"/>
    <property type="evidence" value="ECO:0007669"/>
    <property type="project" value="TreeGrafter"/>
</dbReference>
<dbReference type="PROSITE" id="PS50932">
    <property type="entry name" value="HTH_LACI_2"/>
    <property type="match status" value="1"/>
</dbReference>
<organism evidence="5 6">
    <name type="scientific">Pandoraea anhela</name>
    <dbReference type="NCBI Taxonomy" id="2508295"/>
    <lineage>
        <taxon>Bacteria</taxon>
        <taxon>Pseudomonadati</taxon>
        <taxon>Pseudomonadota</taxon>
        <taxon>Betaproteobacteria</taxon>
        <taxon>Burkholderiales</taxon>
        <taxon>Burkholderiaceae</taxon>
        <taxon>Pandoraea</taxon>
    </lineage>
</organism>
<dbReference type="CDD" id="cd01392">
    <property type="entry name" value="HTH_LacI"/>
    <property type="match status" value="1"/>
</dbReference>
<evidence type="ECO:0000313" key="6">
    <source>
        <dbReference type="Proteomes" id="UP000406256"/>
    </source>
</evidence>
<reference evidence="5 6" key="1">
    <citation type="submission" date="2019-08" db="EMBL/GenBank/DDBJ databases">
        <authorList>
            <person name="Peeters C."/>
        </authorList>
    </citation>
    <scope>NUCLEOTIDE SEQUENCE [LARGE SCALE GENOMIC DNA]</scope>
    <source>
        <strain evidence="5 6">LMG 31108</strain>
    </source>
</reference>
<dbReference type="Gene3D" id="1.10.260.40">
    <property type="entry name" value="lambda repressor-like DNA-binding domains"/>
    <property type="match status" value="1"/>
</dbReference>
<dbReference type="SUPFAM" id="SSF53822">
    <property type="entry name" value="Periplasmic binding protein-like I"/>
    <property type="match status" value="1"/>
</dbReference>
<dbReference type="Pfam" id="PF00356">
    <property type="entry name" value="LacI"/>
    <property type="match status" value="1"/>
</dbReference>
<dbReference type="PANTHER" id="PTHR30146">
    <property type="entry name" value="LACI-RELATED TRANSCRIPTIONAL REPRESSOR"/>
    <property type="match status" value="1"/>
</dbReference>
<dbReference type="CDD" id="cd06267">
    <property type="entry name" value="PBP1_LacI_sugar_binding-like"/>
    <property type="match status" value="1"/>
</dbReference>
<accession>A0A5E4WDH8</accession>
<dbReference type="RefSeq" id="WP_150669763.1">
    <property type="nucleotide sequence ID" value="NZ_CABPSB010000011.1"/>
</dbReference>
<dbReference type="Gene3D" id="3.40.50.2300">
    <property type="match status" value="2"/>
</dbReference>
<protein>
    <submittedName>
        <fullName evidence="5">LacI family transcriptional regulator</fullName>
    </submittedName>
</protein>
<feature type="domain" description="HTH lacI-type" evidence="4">
    <location>
        <begin position="6"/>
        <end position="60"/>
    </location>
</feature>
<dbReference type="Proteomes" id="UP000406256">
    <property type="component" value="Unassembled WGS sequence"/>
</dbReference>
<dbReference type="Pfam" id="PF13377">
    <property type="entry name" value="Peripla_BP_3"/>
    <property type="match status" value="1"/>
</dbReference>
<keyword evidence="3" id="KW-0804">Transcription</keyword>
<dbReference type="SMART" id="SM00354">
    <property type="entry name" value="HTH_LACI"/>
    <property type="match status" value="1"/>
</dbReference>
<dbReference type="EMBL" id="CABPSB010000011">
    <property type="protein sequence ID" value="VVE21714.1"/>
    <property type="molecule type" value="Genomic_DNA"/>
</dbReference>
<keyword evidence="6" id="KW-1185">Reference proteome</keyword>
<evidence type="ECO:0000256" key="2">
    <source>
        <dbReference type="ARBA" id="ARBA00023125"/>
    </source>
</evidence>
<evidence type="ECO:0000313" key="5">
    <source>
        <dbReference type="EMBL" id="VVE21714.1"/>
    </source>
</evidence>
<dbReference type="InterPro" id="IPR028082">
    <property type="entry name" value="Peripla_BP_I"/>
</dbReference>
<dbReference type="AlphaFoldDB" id="A0A5E4WDH8"/>
<proteinExistence type="predicted"/>